<dbReference type="EMBL" id="HBKQ01035554">
    <property type="protein sequence ID" value="CAE2256560.1"/>
    <property type="molecule type" value="Transcribed_RNA"/>
</dbReference>
<name>A0A7S4MZV0_9STRA</name>
<feature type="transmembrane region" description="Helical" evidence="1">
    <location>
        <begin position="127"/>
        <end position="154"/>
    </location>
</feature>
<dbReference type="AlphaFoldDB" id="A0A7S4MZV0"/>
<reference evidence="2" key="1">
    <citation type="submission" date="2021-01" db="EMBL/GenBank/DDBJ databases">
        <authorList>
            <person name="Corre E."/>
            <person name="Pelletier E."/>
            <person name="Niang G."/>
            <person name="Scheremetjew M."/>
            <person name="Finn R."/>
            <person name="Kale V."/>
            <person name="Holt S."/>
            <person name="Cochrane G."/>
            <person name="Meng A."/>
            <person name="Brown T."/>
            <person name="Cohen L."/>
        </authorList>
    </citation>
    <scope>NUCLEOTIDE SEQUENCE</scope>
    <source>
        <strain evidence="2">Isolate 1302-5</strain>
    </source>
</reference>
<feature type="transmembrane region" description="Helical" evidence="1">
    <location>
        <begin position="51"/>
        <end position="69"/>
    </location>
</feature>
<evidence type="ECO:0000256" key="1">
    <source>
        <dbReference type="SAM" id="Phobius"/>
    </source>
</evidence>
<proteinExistence type="predicted"/>
<accession>A0A7S4MZV0</accession>
<evidence type="ECO:0000313" key="2">
    <source>
        <dbReference type="EMBL" id="CAE2256560.1"/>
    </source>
</evidence>
<gene>
    <name evidence="2" type="ORF">OAUR00152_LOCUS24413</name>
</gene>
<protein>
    <submittedName>
        <fullName evidence="2">Uncharacterized protein</fullName>
    </submittedName>
</protein>
<feature type="transmembrane region" description="Helical" evidence="1">
    <location>
        <begin position="21"/>
        <end position="45"/>
    </location>
</feature>
<keyword evidence="1" id="KW-0472">Membrane</keyword>
<sequence length="169" mass="18214">MNHHHGSSMESVERVIVAPERMLMTIFFLDAVAIFLWLVAFVVGPVAASDLVWVSTGFFCFASILAVTLPSQSADNAFWGMMKGICIAHVATIVLYIVAAVLARASTLRDASEDREWHRDADGDVDGLAIFAVIVLMISASGILVALCISGALLCRIRSYEGIVPMDIA</sequence>
<keyword evidence="1" id="KW-0812">Transmembrane</keyword>
<organism evidence="2">
    <name type="scientific">Odontella aurita</name>
    <dbReference type="NCBI Taxonomy" id="265563"/>
    <lineage>
        <taxon>Eukaryota</taxon>
        <taxon>Sar</taxon>
        <taxon>Stramenopiles</taxon>
        <taxon>Ochrophyta</taxon>
        <taxon>Bacillariophyta</taxon>
        <taxon>Mediophyceae</taxon>
        <taxon>Biddulphiophycidae</taxon>
        <taxon>Eupodiscales</taxon>
        <taxon>Odontellaceae</taxon>
        <taxon>Odontella</taxon>
    </lineage>
</organism>
<keyword evidence="1" id="KW-1133">Transmembrane helix</keyword>
<feature type="transmembrane region" description="Helical" evidence="1">
    <location>
        <begin position="81"/>
        <end position="107"/>
    </location>
</feature>